<reference evidence="1" key="1">
    <citation type="submission" date="2021-02" db="EMBL/GenBank/DDBJ databases">
        <authorList>
            <consortium name="DOE Joint Genome Institute"/>
            <person name="Ahrendt S."/>
            <person name="Looney B.P."/>
            <person name="Miyauchi S."/>
            <person name="Morin E."/>
            <person name="Drula E."/>
            <person name="Courty P.E."/>
            <person name="Chicoki N."/>
            <person name="Fauchery L."/>
            <person name="Kohler A."/>
            <person name="Kuo A."/>
            <person name="Labutti K."/>
            <person name="Pangilinan J."/>
            <person name="Lipzen A."/>
            <person name="Riley R."/>
            <person name="Andreopoulos W."/>
            <person name="He G."/>
            <person name="Johnson J."/>
            <person name="Barry K.W."/>
            <person name="Grigoriev I.V."/>
            <person name="Nagy L."/>
            <person name="Hibbett D."/>
            <person name="Henrissat B."/>
            <person name="Matheny P.B."/>
            <person name="Labbe J."/>
            <person name="Martin F."/>
        </authorList>
    </citation>
    <scope>NUCLEOTIDE SEQUENCE</scope>
    <source>
        <strain evidence="1">FP105234-sp</strain>
    </source>
</reference>
<accession>A0ACB8RSX0</accession>
<name>A0ACB8RSX0_9AGAM</name>
<organism evidence="1 2">
    <name type="scientific">Auriscalpium vulgare</name>
    <dbReference type="NCBI Taxonomy" id="40419"/>
    <lineage>
        <taxon>Eukaryota</taxon>
        <taxon>Fungi</taxon>
        <taxon>Dikarya</taxon>
        <taxon>Basidiomycota</taxon>
        <taxon>Agaricomycotina</taxon>
        <taxon>Agaricomycetes</taxon>
        <taxon>Russulales</taxon>
        <taxon>Auriscalpiaceae</taxon>
        <taxon>Auriscalpium</taxon>
    </lineage>
</organism>
<sequence>MALEWMGMCDNPSSGHSTPDRLQMLAEYKDAWTQLRWTGPTELLSHEESDPMFHAWALRDGIWAQVFDRKIVFNQLPSRLRKIVANRWEIVFPFHVEGFMFDASQDLLVVLERDLPHIGTHYDHTLHIRSLSTGENHPLSVSPRLPILPFGGETSGSDSPEESNSAGSDEEPADGALEIVYSIKIRGDYCGILSSSVGQPDSACLSILDWKSAARIWERSSATIRAFAFLDGERCLVAVLSSSKVPAQPVQPSLDIWQLSNNFEGRVCSSFQLPSLTQGEDLDVDFYMNIGNPTNPTCPSNRTDAPFSLDSADHLQLLSVFFTMSFDDDSSHFALNIRLSSLLPRVDADIAEESPQTHHYGWADWAEDAVRVTNISTTLEHGLVCGMRFVNPAPIAAPSRRNGEHSMSNFVAVNDFHPYRLRDNRFQNAQLPGEDLMEDEGPWSRFVEDSLPGAGNQLPISGTLVELPADLQNVESVFLSDDNIVIMESSDKNPKFHILTF</sequence>
<reference evidence="1" key="2">
    <citation type="journal article" date="2022" name="New Phytol.">
        <title>Evolutionary transition to the ectomycorrhizal habit in the genomes of a hyperdiverse lineage of mushroom-forming fungi.</title>
        <authorList>
            <person name="Looney B."/>
            <person name="Miyauchi S."/>
            <person name="Morin E."/>
            <person name="Drula E."/>
            <person name="Courty P.E."/>
            <person name="Kohler A."/>
            <person name="Kuo A."/>
            <person name="LaButti K."/>
            <person name="Pangilinan J."/>
            <person name="Lipzen A."/>
            <person name="Riley R."/>
            <person name="Andreopoulos W."/>
            <person name="He G."/>
            <person name="Johnson J."/>
            <person name="Nolan M."/>
            <person name="Tritt A."/>
            <person name="Barry K.W."/>
            <person name="Grigoriev I.V."/>
            <person name="Nagy L.G."/>
            <person name="Hibbett D."/>
            <person name="Henrissat B."/>
            <person name="Matheny P.B."/>
            <person name="Labbe J."/>
            <person name="Martin F.M."/>
        </authorList>
    </citation>
    <scope>NUCLEOTIDE SEQUENCE</scope>
    <source>
        <strain evidence="1">FP105234-sp</strain>
    </source>
</reference>
<dbReference type="Proteomes" id="UP000814033">
    <property type="component" value="Unassembled WGS sequence"/>
</dbReference>
<evidence type="ECO:0000313" key="2">
    <source>
        <dbReference type="Proteomes" id="UP000814033"/>
    </source>
</evidence>
<proteinExistence type="predicted"/>
<keyword evidence="2" id="KW-1185">Reference proteome</keyword>
<gene>
    <name evidence="1" type="ORF">FA95DRAFT_1289392</name>
</gene>
<comment type="caution">
    <text evidence="1">The sequence shown here is derived from an EMBL/GenBank/DDBJ whole genome shotgun (WGS) entry which is preliminary data.</text>
</comment>
<evidence type="ECO:0000313" key="1">
    <source>
        <dbReference type="EMBL" id="KAI0047065.1"/>
    </source>
</evidence>
<dbReference type="EMBL" id="MU275912">
    <property type="protein sequence ID" value="KAI0047065.1"/>
    <property type="molecule type" value="Genomic_DNA"/>
</dbReference>
<protein>
    <submittedName>
        <fullName evidence="1">Uncharacterized protein</fullName>
    </submittedName>
</protein>